<accession>A0AB74TK47</accession>
<name>A0AB74TK47_9LACT</name>
<dbReference type="InterPro" id="IPR010921">
    <property type="entry name" value="Trp_repressor/repl_initiator"/>
</dbReference>
<feature type="compositionally biased region" description="Basic and acidic residues" evidence="2">
    <location>
        <begin position="138"/>
        <end position="149"/>
    </location>
</feature>
<dbReference type="PANTHER" id="PTHR33795:SF1">
    <property type="entry name" value="INSERTION ELEMENT IS150 PROTEIN INSJ"/>
    <property type="match status" value="1"/>
</dbReference>
<proteinExistence type="inferred from homology"/>
<dbReference type="InterPro" id="IPR009057">
    <property type="entry name" value="Homeodomain-like_sf"/>
</dbReference>
<feature type="compositionally biased region" description="Low complexity" evidence="2">
    <location>
        <begin position="123"/>
        <end position="137"/>
    </location>
</feature>
<dbReference type="InterPro" id="IPR055247">
    <property type="entry name" value="InsJ-like_HTH"/>
</dbReference>
<feature type="domain" description="Insertion element IS150 protein InsJ-like helix-turn-helix" evidence="3">
    <location>
        <begin position="67"/>
        <end position="119"/>
    </location>
</feature>
<sequence length="182" mass="21090">MSKTYSYQFKLNIVQAYLDGPLGYRLLAKKYDVSSVRLIKNWVNQYQLYGEAGLKRKKTKKKYRLRFKLNVLNFKLETGASYKETANAFGIGEPSIIANWKRLFMEGGAQRLNKPIGRPPKMPKSSRSSNQKTTQPKQKTDQIARENAQLREENTLLKIELAYLKKLRERGLSDPREDNNQG</sequence>
<dbReference type="AlphaFoldDB" id="A0AB74TK47"/>
<dbReference type="InterPro" id="IPR036388">
    <property type="entry name" value="WH-like_DNA-bd_sf"/>
</dbReference>
<dbReference type="Gene3D" id="1.10.10.10">
    <property type="entry name" value="Winged helix-like DNA-binding domain superfamily/Winged helix DNA-binding domain"/>
    <property type="match status" value="1"/>
</dbReference>
<evidence type="ECO:0000313" key="4">
    <source>
        <dbReference type="EMBL" id="XBC46726.1"/>
    </source>
</evidence>
<feature type="domain" description="Insertion element IS150 protein InsJ-like helix-turn-helix" evidence="3">
    <location>
        <begin position="9"/>
        <end position="62"/>
    </location>
</feature>
<feature type="region of interest" description="Disordered" evidence="2">
    <location>
        <begin position="111"/>
        <end position="149"/>
    </location>
</feature>
<gene>
    <name evidence="4" type="ORF">VUQ08_03740</name>
</gene>
<comment type="similarity">
    <text evidence="1">Belongs to the IS150/IS1296 orfA family.</text>
</comment>
<dbReference type="SUPFAM" id="SSF46689">
    <property type="entry name" value="Homeodomain-like"/>
    <property type="match status" value="1"/>
</dbReference>
<reference evidence="4" key="1">
    <citation type="submission" date="2023-12" db="EMBL/GenBank/DDBJ databases">
        <title>Dolosigranulum savutii sp. nov. isolated from human upper respiratory samples collected in Botswana.</title>
        <authorList>
            <person name="Kelly M.S."/>
        </authorList>
    </citation>
    <scope>NUCLEOTIDE SEQUENCE</scope>
    <source>
        <strain evidence="4">MSK433</strain>
    </source>
</reference>
<dbReference type="PANTHER" id="PTHR33795">
    <property type="entry name" value="INSERTION ELEMENT IS150 PROTEIN INSJ"/>
    <property type="match status" value="1"/>
</dbReference>
<dbReference type="Pfam" id="PF13518">
    <property type="entry name" value="HTH_28"/>
    <property type="match status" value="2"/>
</dbReference>
<dbReference type="EMBL" id="CP142433">
    <property type="protein sequence ID" value="XBC46726.1"/>
    <property type="molecule type" value="Genomic_DNA"/>
</dbReference>
<dbReference type="GO" id="GO:0043565">
    <property type="term" value="F:sequence-specific DNA binding"/>
    <property type="evidence" value="ECO:0007669"/>
    <property type="project" value="InterPro"/>
</dbReference>
<dbReference type="SUPFAM" id="SSF48295">
    <property type="entry name" value="TrpR-like"/>
    <property type="match status" value="1"/>
</dbReference>
<evidence type="ECO:0000256" key="2">
    <source>
        <dbReference type="SAM" id="MobiDB-lite"/>
    </source>
</evidence>
<organism evidence="4">
    <name type="scientific">Dolosigranulum savutiense</name>
    <dbReference type="NCBI Taxonomy" id="3110288"/>
    <lineage>
        <taxon>Bacteria</taxon>
        <taxon>Bacillati</taxon>
        <taxon>Bacillota</taxon>
        <taxon>Bacilli</taxon>
        <taxon>Lactobacillales</taxon>
        <taxon>Carnobacteriaceae</taxon>
        <taxon>Dolosigranulum</taxon>
    </lineage>
</organism>
<protein>
    <submittedName>
        <fullName evidence="4">Helix-turn-helix domain-containing protein</fullName>
    </submittedName>
</protein>
<evidence type="ECO:0000259" key="3">
    <source>
        <dbReference type="Pfam" id="PF13518"/>
    </source>
</evidence>
<dbReference type="RefSeq" id="WP_347300932.1">
    <property type="nucleotide sequence ID" value="NZ_CP142433.1"/>
</dbReference>
<dbReference type="InterPro" id="IPR052057">
    <property type="entry name" value="IS150/IS1296_orfA-like"/>
</dbReference>
<evidence type="ECO:0000256" key="1">
    <source>
        <dbReference type="ARBA" id="ARBA00038232"/>
    </source>
</evidence>